<dbReference type="AlphaFoldDB" id="A0A380K1T5"/>
<organism evidence="2 3">
    <name type="scientific">Streptococcus hyointestinalis</name>
    <dbReference type="NCBI Taxonomy" id="1337"/>
    <lineage>
        <taxon>Bacteria</taxon>
        <taxon>Bacillati</taxon>
        <taxon>Bacillota</taxon>
        <taxon>Bacilli</taxon>
        <taxon>Lactobacillales</taxon>
        <taxon>Streptococcaceae</taxon>
        <taxon>Streptococcus</taxon>
    </lineage>
</organism>
<evidence type="ECO:0000256" key="1">
    <source>
        <dbReference type="SAM" id="Coils"/>
    </source>
</evidence>
<evidence type="ECO:0000313" key="3">
    <source>
        <dbReference type="Proteomes" id="UP000254924"/>
    </source>
</evidence>
<feature type="coiled-coil region" evidence="1">
    <location>
        <begin position="8"/>
        <end position="35"/>
    </location>
</feature>
<protein>
    <submittedName>
        <fullName evidence="2">Uncharacterized protein</fullName>
    </submittedName>
</protein>
<keyword evidence="1" id="KW-0175">Coiled coil</keyword>
<sequence length="95" mass="10853">MASRKASLTGYDAEIEKLQKQITKAKAERKRYEDGLKQDIGNQYVQLLLLDNPDVDIEQVAKDIKQQVKDKKELLKIEKEEANSAATSPDHQKQN</sequence>
<name>A0A380K1T5_9STRE</name>
<reference evidence="2 3" key="1">
    <citation type="submission" date="2018-06" db="EMBL/GenBank/DDBJ databases">
        <authorList>
            <consortium name="Pathogen Informatics"/>
            <person name="Doyle S."/>
        </authorList>
    </citation>
    <scope>NUCLEOTIDE SEQUENCE [LARGE SCALE GENOMIC DNA]</scope>
    <source>
        <strain evidence="2 3">NCTC12224</strain>
    </source>
</reference>
<gene>
    <name evidence="2" type="ORF">NCTC12224_00170</name>
</gene>
<evidence type="ECO:0000313" key="2">
    <source>
        <dbReference type="EMBL" id="SUN58146.1"/>
    </source>
</evidence>
<dbReference type="EMBL" id="UHFN01000002">
    <property type="protein sequence ID" value="SUN58146.1"/>
    <property type="molecule type" value="Genomic_DNA"/>
</dbReference>
<keyword evidence="3" id="KW-1185">Reference proteome</keyword>
<proteinExistence type="predicted"/>
<accession>A0A380K1T5</accession>
<dbReference type="Proteomes" id="UP000254924">
    <property type="component" value="Unassembled WGS sequence"/>
</dbReference>